<dbReference type="AlphaFoldDB" id="A0A7W8E1I7"/>
<evidence type="ECO:0000259" key="2">
    <source>
        <dbReference type="PROSITE" id="PS51747"/>
    </source>
</evidence>
<accession>A0A7W8E1I7</accession>
<dbReference type="PANTHER" id="PTHR11079">
    <property type="entry name" value="CYTOSINE DEAMINASE FAMILY MEMBER"/>
    <property type="match status" value="1"/>
</dbReference>
<dbReference type="CDD" id="cd01285">
    <property type="entry name" value="nucleoside_deaminase"/>
    <property type="match status" value="1"/>
</dbReference>
<sequence length="165" mass="18025">MAKRDDFNEEDLVLLRRAIALAGEARKDGRHPFGALIVNQWGETVIEARNNAVRPKGDPTQHAEMVACSRAAKLLTNSELGQCTLYTSTEPCAMCAGAIYWTGIGRVVYGLPEEGLLKYTGSHEQNPTLDIPCRDVFAKGQRVIEVSGPLLAEEAGKVHEGFWTA</sequence>
<dbReference type="Proteomes" id="UP000540989">
    <property type="component" value="Unassembled WGS sequence"/>
</dbReference>
<keyword evidence="4" id="KW-1185">Reference proteome</keyword>
<dbReference type="InterPro" id="IPR002125">
    <property type="entry name" value="CMP_dCMP_dom"/>
</dbReference>
<dbReference type="PANTHER" id="PTHR11079:SF149">
    <property type="entry name" value="TRNA-SPECIFIC ADENOSINE DEAMINASE 2"/>
    <property type="match status" value="1"/>
</dbReference>
<keyword evidence="1" id="KW-0378">Hydrolase</keyword>
<dbReference type="GO" id="GO:0005737">
    <property type="term" value="C:cytoplasm"/>
    <property type="evidence" value="ECO:0007669"/>
    <property type="project" value="TreeGrafter"/>
</dbReference>
<name>A0A7W8E1I7_9BACT</name>
<protein>
    <submittedName>
        <fullName evidence="3">tRNA(Arg) A34 adenosine deaminase TadA</fullName>
    </submittedName>
</protein>
<gene>
    <name evidence="3" type="ORF">HDF16_000547</name>
</gene>
<dbReference type="InterPro" id="IPR016193">
    <property type="entry name" value="Cytidine_deaminase-like"/>
</dbReference>
<dbReference type="RefSeq" id="WP_184213613.1">
    <property type="nucleotide sequence ID" value="NZ_JACHIP010000001.1"/>
</dbReference>
<evidence type="ECO:0000313" key="3">
    <source>
        <dbReference type="EMBL" id="MBB5055878.1"/>
    </source>
</evidence>
<dbReference type="Pfam" id="PF00383">
    <property type="entry name" value="dCMP_cyt_deam_1"/>
    <property type="match status" value="1"/>
</dbReference>
<feature type="domain" description="CMP/dCMP-type deaminase" evidence="2">
    <location>
        <begin position="9"/>
        <end position="133"/>
    </location>
</feature>
<dbReference type="SUPFAM" id="SSF53927">
    <property type="entry name" value="Cytidine deaminase-like"/>
    <property type="match status" value="1"/>
</dbReference>
<comment type="caution">
    <text evidence="3">The sequence shown here is derived from an EMBL/GenBank/DDBJ whole genome shotgun (WGS) entry which is preliminary data.</text>
</comment>
<evidence type="ECO:0000313" key="4">
    <source>
        <dbReference type="Proteomes" id="UP000540989"/>
    </source>
</evidence>
<dbReference type="FunFam" id="3.40.140.10:FF:000051">
    <property type="entry name" value="Nucleoside deaminase"/>
    <property type="match status" value="1"/>
</dbReference>
<proteinExistence type="predicted"/>
<dbReference type="PROSITE" id="PS51747">
    <property type="entry name" value="CYT_DCMP_DEAMINASES_2"/>
    <property type="match status" value="1"/>
</dbReference>
<dbReference type="GO" id="GO:0016787">
    <property type="term" value="F:hydrolase activity"/>
    <property type="evidence" value="ECO:0007669"/>
    <property type="project" value="UniProtKB-KW"/>
</dbReference>
<reference evidence="3 4" key="1">
    <citation type="submission" date="2020-08" db="EMBL/GenBank/DDBJ databases">
        <title>Genomic Encyclopedia of Type Strains, Phase IV (KMG-V): Genome sequencing to study the core and pangenomes of soil and plant-associated prokaryotes.</title>
        <authorList>
            <person name="Whitman W."/>
        </authorList>
    </citation>
    <scope>NUCLEOTIDE SEQUENCE [LARGE SCALE GENOMIC DNA]</scope>
    <source>
        <strain evidence="3 4">M8UP14</strain>
    </source>
</reference>
<evidence type="ECO:0000256" key="1">
    <source>
        <dbReference type="ARBA" id="ARBA00022801"/>
    </source>
</evidence>
<dbReference type="EMBL" id="JACHIP010000001">
    <property type="protein sequence ID" value="MBB5055878.1"/>
    <property type="molecule type" value="Genomic_DNA"/>
</dbReference>
<organism evidence="3 4">
    <name type="scientific">Granulicella aggregans</name>
    <dbReference type="NCBI Taxonomy" id="474949"/>
    <lineage>
        <taxon>Bacteria</taxon>
        <taxon>Pseudomonadati</taxon>
        <taxon>Acidobacteriota</taxon>
        <taxon>Terriglobia</taxon>
        <taxon>Terriglobales</taxon>
        <taxon>Acidobacteriaceae</taxon>
        <taxon>Granulicella</taxon>
    </lineage>
</organism>
<dbReference type="Gene3D" id="3.40.140.10">
    <property type="entry name" value="Cytidine Deaminase, domain 2"/>
    <property type="match status" value="1"/>
</dbReference>